<comment type="similarity">
    <text evidence="1">Belongs to the isochorismatase family.</text>
</comment>
<accession>A0A3A9JWY7</accession>
<dbReference type="InterPro" id="IPR036380">
    <property type="entry name" value="Isochorismatase-like_sf"/>
</dbReference>
<evidence type="ECO:0000256" key="1">
    <source>
        <dbReference type="ARBA" id="ARBA00006336"/>
    </source>
</evidence>
<evidence type="ECO:0000259" key="3">
    <source>
        <dbReference type="Pfam" id="PF00857"/>
    </source>
</evidence>
<gene>
    <name evidence="4" type="ORF">CR203_23205</name>
</gene>
<evidence type="ECO:0000313" key="5">
    <source>
        <dbReference type="Proteomes" id="UP000281498"/>
    </source>
</evidence>
<dbReference type="OrthoDB" id="4305745at2"/>
<dbReference type="InterPro" id="IPR050272">
    <property type="entry name" value="Isochorismatase-like_hydrls"/>
</dbReference>
<dbReference type="Gene3D" id="3.40.50.850">
    <property type="entry name" value="Isochorismatase-like"/>
    <property type="match status" value="1"/>
</dbReference>
<name>A0A3A9JWY7_9BACI</name>
<dbReference type="InterPro" id="IPR000868">
    <property type="entry name" value="Isochorismatase-like_dom"/>
</dbReference>
<evidence type="ECO:0000256" key="2">
    <source>
        <dbReference type="ARBA" id="ARBA00022801"/>
    </source>
</evidence>
<protein>
    <submittedName>
        <fullName evidence="4">Isochorismatase</fullName>
    </submittedName>
</protein>
<comment type="caution">
    <text evidence="4">The sequence shown here is derived from an EMBL/GenBank/DDBJ whole genome shotgun (WGS) entry which is preliminary data.</text>
</comment>
<dbReference type="GO" id="GO:0016787">
    <property type="term" value="F:hydrolase activity"/>
    <property type="evidence" value="ECO:0007669"/>
    <property type="project" value="UniProtKB-KW"/>
</dbReference>
<keyword evidence="5" id="KW-1185">Reference proteome</keyword>
<dbReference type="RefSeq" id="WP_110938960.1">
    <property type="nucleotide sequence ID" value="NZ_KZ614148.1"/>
</dbReference>
<dbReference type="AlphaFoldDB" id="A0A3A9JWY7"/>
<dbReference type="SUPFAM" id="SSF52499">
    <property type="entry name" value="Isochorismatase-like hydrolases"/>
    <property type="match status" value="1"/>
</dbReference>
<keyword evidence="2" id="KW-0378">Hydrolase</keyword>
<proteinExistence type="inferred from homology"/>
<sequence length="210" mass="24062">MHNSNDNPHVNEYQHVAIILVDMINDFDFPEADMLFESALPAAKNIANLKKQAKELDIPVLYVNDNYGRWQSDFPALVGHCKDRTDYGKKITELIEPEDNDYFILKPQYSGFFMTPLELLLDYLNVKSLIITGVAGNMCVHFTANDAFMRGYKLYIPSDCTASNRNKDNKEALDLMREVLHANIDDSTNLNLKTIKYEWTDESGKTIDKN</sequence>
<dbReference type="PANTHER" id="PTHR43540:SF6">
    <property type="entry name" value="ISOCHORISMATASE-LIKE DOMAIN-CONTAINING PROTEIN"/>
    <property type="match status" value="1"/>
</dbReference>
<dbReference type="CDD" id="cd00431">
    <property type="entry name" value="cysteine_hydrolases"/>
    <property type="match status" value="1"/>
</dbReference>
<dbReference type="PANTHER" id="PTHR43540">
    <property type="entry name" value="PEROXYUREIDOACRYLATE/UREIDOACRYLATE AMIDOHYDROLASE-RELATED"/>
    <property type="match status" value="1"/>
</dbReference>
<reference evidence="4 5" key="1">
    <citation type="submission" date="2017-10" db="EMBL/GenBank/DDBJ databases">
        <title>Bacillus sp. nov., a halophilic bacterium isolated from a Keqin Lake.</title>
        <authorList>
            <person name="Wang H."/>
        </authorList>
    </citation>
    <scope>NUCLEOTIDE SEQUENCE [LARGE SCALE GENOMIC DNA]</scope>
    <source>
        <strain evidence="4 5">KCTC 13187</strain>
    </source>
</reference>
<dbReference type="Pfam" id="PF00857">
    <property type="entry name" value="Isochorismatase"/>
    <property type="match status" value="1"/>
</dbReference>
<dbReference type="Proteomes" id="UP000281498">
    <property type="component" value="Unassembled WGS sequence"/>
</dbReference>
<feature type="domain" description="Isochorismatase-like" evidence="3">
    <location>
        <begin position="17"/>
        <end position="178"/>
    </location>
</feature>
<organism evidence="4 5">
    <name type="scientific">Salipaludibacillus neizhouensis</name>
    <dbReference type="NCBI Taxonomy" id="885475"/>
    <lineage>
        <taxon>Bacteria</taxon>
        <taxon>Bacillati</taxon>
        <taxon>Bacillota</taxon>
        <taxon>Bacilli</taxon>
        <taxon>Bacillales</taxon>
        <taxon>Bacillaceae</taxon>
    </lineage>
</organism>
<evidence type="ECO:0000313" key="4">
    <source>
        <dbReference type="EMBL" id="RKL64987.1"/>
    </source>
</evidence>
<dbReference type="EMBL" id="PDOE01000026">
    <property type="protein sequence ID" value="RKL64987.1"/>
    <property type="molecule type" value="Genomic_DNA"/>
</dbReference>